<accession>A0A835DDJ0</accession>
<proteinExistence type="inferred from homology"/>
<dbReference type="GO" id="GO:0005874">
    <property type="term" value="C:microtubule"/>
    <property type="evidence" value="ECO:0007669"/>
    <property type="project" value="UniProtKB-KW"/>
</dbReference>
<dbReference type="GO" id="GO:0031122">
    <property type="term" value="P:cytoplasmic microtubule organization"/>
    <property type="evidence" value="ECO:0007669"/>
    <property type="project" value="TreeGrafter"/>
</dbReference>
<dbReference type="Gene3D" id="1.20.120.1900">
    <property type="entry name" value="Gamma-tubulin complex, C-terminal domain"/>
    <property type="match status" value="1"/>
</dbReference>
<dbReference type="InterPro" id="IPR042241">
    <property type="entry name" value="GCP_C_sf"/>
</dbReference>
<evidence type="ECO:0000256" key="1">
    <source>
        <dbReference type="ARBA" id="ARBA00010337"/>
    </source>
</evidence>
<protein>
    <recommendedName>
        <fullName evidence="5">Gamma-tubulin complex component</fullName>
    </recommendedName>
</protein>
<keyword evidence="3 5" id="KW-0493">Microtubule</keyword>
<comment type="caution">
    <text evidence="7">The sequence shown here is derived from an EMBL/GenBank/DDBJ whole genome shotgun (WGS) entry which is preliminary data.</text>
</comment>
<dbReference type="OrthoDB" id="784472at2759"/>
<dbReference type="GO" id="GO:0000930">
    <property type="term" value="C:gamma-tubulin complex"/>
    <property type="evidence" value="ECO:0007669"/>
    <property type="project" value="TreeGrafter"/>
</dbReference>
<evidence type="ECO:0000256" key="5">
    <source>
        <dbReference type="RuleBase" id="RU363050"/>
    </source>
</evidence>
<dbReference type="AlphaFoldDB" id="A0A835DDJ0"/>
<dbReference type="GO" id="GO:0051225">
    <property type="term" value="P:spindle assembly"/>
    <property type="evidence" value="ECO:0007669"/>
    <property type="project" value="TreeGrafter"/>
</dbReference>
<comment type="similarity">
    <text evidence="1 5">Belongs to the TUBGCP family.</text>
</comment>
<dbReference type="GO" id="GO:0000922">
    <property type="term" value="C:spindle pole"/>
    <property type="evidence" value="ECO:0007669"/>
    <property type="project" value="InterPro"/>
</dbReference>
<dbReference type="PANTHER" id="PTHR19302:SF70">
    <property type="entry name" value="GAMMA-TUBULIN COMPLEX COMPONENT 6"/>
    <property type="match status" value="1"/>
</dbReference>
<organism evidence="7 8">
    <name type="scientific">Tetracentron sinense</name>
    <name type="common">Spur-leaf</name>
    <dbReference type="NCBI Taxonomy" id="13715"/>
    <lineage>
        <taxon>Eukaryota</taxon>
        <taxon>Viridiplantae</taxon>
        <taxon>Streptophyta</taxon>
        <taxon>Embryophyta</taxon>
        <taxon>Tracheophyta</taxon>
        <taxon>Spermatophyta</taxon>
        <taxon>Magnoliopsida</taxon>
        <taxon>Trochodendrales</taxon>
        <taxon>Trochodendraceae</taxon>
        <taxon>Tetracentron</taxon>
    </lineage>
</organism>
<dbReference type="Proteomes" id="UP000655225">
    <property type="component" value="Unassembled WGS sequence"/>
</dbReference>
<keyword evidence="4 5" id="KW-0206">Cytoskeleton</keyword>
<comment type="subcellular location">
    <subcellularLocation>
        <location evidence="5">Cytoplasm</location>
        <location evidence="5">Cytoskeleton</location>
        <location evidence="5">Microtubule organizing center</location>
    </subcellularLocation>
</comment>
<dbReference type="PANTHER" id="PTHR19302">
    <property type="entry name" value="GAMMA TUBULIN COMPLEX PROTEIN"/>
    <property type="match status" value="1"/>
</dbReference>
<evidence type="ECO:0000313" key="7">
    <source>
        <dbReference type="EMBL" id="KAF8396319.1"/>
    </source>
</evidence>
<evidence type="ECO:0000259" key="6">
    <source>
        <dbReference type="Pfam" id="PF04130"/>
    </source>
</evidence>
<dbReference type="GO" id="GO:0051321">
    <property type="term" value="P:meiotic cell cycle"/>
    <property type="evidence" value="ECO:0007669"/>
    <property type="project" value="TreeGrafter"/>
</dbReference>
<dbReference type="GO" id="GO:0007020">
    <property type="term" value="P:microtubule nucleation"/>
    <property type="evidence" value="ECO:0007669"/>
    <property type="project" value="InterPro"/>
</dbReference>
<keyword evidence="8" id="KW-1185">Reference proteome</keyword>
<dbReference type="GO" id="GO:0043015">
    <property type="term" value="F:gamma-tubulin binding"/>
    <property type="evidence" value="ECO:0007669"/>
    <property type="project" value="InterPro"/>
</dbReference>
<dbReference type="GO" id="GO:0000278">
    <property type="term" value="P:mitotic cell cycle"/>
    <property type="evidence" value="ECO:0007669"/>
    <property type="project" value="TreeGrafter"/>
</dbReference>
<dbReference type="GO" id="GO:0051011">
    <property type="term" value="F:microtubule minus-end binding"/>
    <property type="evidence" value="ECO:0007669"/>
    <property type="project" value="TreeGrafter"/>
</dbReference>
<reference evidence="7 8" key="1">
    <citation type="submission" date="2020-04" db="EMBL/GenBank/DDBJ databases">
        <title>Plant Genome Project.</title>
        <authorList>
            <person name="Zhang R.-G."/>
        </authorList>
    </citation>
    <scope>NUCLEOTIDE SEQUENCE [LARGE SCALE GENOMIC DNA]</scope>
    <source>
        <strain evidence="7">YNK0</strain>
        <tissue evidence="7">Leaf</tissue>
    </source>
</reference>
<dbReference type="InterPro" id="IPR040457">
    <property type="entry name" value="GCP_C"/>
</dbReference>
<evidence type="ECO:0000256" key="4">
    <source>
        <dbReference type="ARBA" id="ARBA00023212"/>
    </source>
</evidence>
<gene>
    <name evidence="7" type="ORF">HHK36_017934</name>
</gene>
<evidence type="ECO:0000256" key="2">
    <source>
        <dbReference type="ARBA" id="ARBA00022490"/>
    </source>
</evidence>
<sequence length="187" mass="21828">MVLLNCPRYKYVSKFTIKLLEEGFDLREHLLALRRYHFMELADWADLFIMSLWNHKWYVTEANQRISEIQGFLDLAVQRSSCERDQNKNRLFVYMKGLDTMPLSISAIGVHSFDFIALGYRVDWPVSIVLTPGALKIYAEIFSFLIQVKLAVFSLTDVWCSLKFLDFLGVAPLSLPKCYTCFYVLRS</sequence>
<name>A0A835DDJ0_TETSI</name>
<evidence type="ECO:0000256" key="3">
    <source>
        <dbReference type="ARBA" id="ARBA00022701"/>
    </source>
</evidence>
<comment type="function">
    <text evidence="5">Component of the gamma-tubulin ring complex (gTuRC) which mediates microtubule nucleation.</text>
</comment>
<dbReference type="InterPro" id="IPR007259">
    <property type="entry name" value="GCP"/>
</dbReference>
<evidence type="ECO:0000313" key="8">
    <source>
        <dbReference type="Proteomes" id="UP000655225"/>
    </source>
</evidence>
<dbReference type="EMBL" id="JABCRI010000012">
    <property type="protein sequence ID" value="KAF8396319.1"/>
    <property type="molecule type" value="Genomic_DNA"/>
</dbReference>
<feature type="domain" description="Gamma tubulin complex component C-terminal" evidence="6">
    <location>
        <begin position="26"/>
        <end position="159"/>
    </location>
</feature>
<keyword evidence="2 5" id="KW-0963">Cytoplasm</keyword>
<dbReference type="Pfam" id="PF04130">
    <property type="entry name" value="GCP_C_terminal"/>
    <property type="match status" value="1"/>
</dbReference>
<dbReference type="OMA" id="PRYKYVS"/>